<keyword evidence="2" id="KW-1185">Reference proteome</keyword>
<organism evidence="1 2">
    <name type="scientific">Dimorphilus gyrociliatus</name>
    <dbReference type="NCBI Taxonomy" id="2664684"/>
    <lineage>
        <taxon>Eukaryota</taxon>
        <taxon>Metazoa</taxon>
        <taxon>Spiralia</taxon>
        <taxon>Lophotrochozoa</taxon>
        <taxon>Annelida</taxon>
        <taxon>Polychaeta</taxon>
        <taxon>Polychaeta incertae sedis</taxon>
        <taxon>Dinophilidae</taxon>
        <taxon>Dimorphilus</taxon>
    </lineage>
</organism>
<evidence type="ECO:0000313" key="1">
    <source>
        <dbReference type="EMBL" id="CAD5126621.1"/>
    </source>
</evidence>
<reference evidence="1 2" key="1">
    <citation type="submission" date="2020-08" db="EMBL/GenBank/DDBJ databases">
        <authorList>
            <person name="Hejnol A."/>
        </authorList>
    </citation>
    <scope>NUCLEOTIDE SEQUENCE [LARGE SCALE GENOMIC DNA]</scope>
</reference>
<dbReference type="EMBL" id="CAJFCJ010000066">
    <property type="protein sequence ID" value="CAD5126621.1"/>
    <property type="molecule type" value="Genomic_DNA"/>
</dbReference>
<dbReference type="Proteomes" id="UP000549394">
    <property type="component" value="Unassembled WGS sequence"/>
</dbReference>
<gene>
    <name evidence="1" type="ORF">DGYR_LOCUS13857</name>
</gene>
<evidence type="ECO:0000313" key="2">
    <source>
        <dbReference type="Proteomes" id="UP000549394"/>
    </source>
</evidence>
<accession>A0A7I8WEK4</accession>
<dbReference type="AlphaFoldDB" id="A0A7I8WEK4"/>
<protein>
    <submittedName>
        <fullName evidence="1">DgyrCDS14707</fullName>
    </submittedName>
</protein>
<sequence>MIIRKGGREDAVTTEKDTKKSKTLETMLCPETAKNFRQCTVKTAKRNLLDRFPFLISCSLSPSVNCTGDNAVIIYHTCYILLSERYLISPSEAGEKCVNNEMTMADFPSLHQSFIILFLDSIFKIRLEKKRHTNSRAIAYQHFRIRKNVKNVTVLTTSSDISLDLPKFLFGVPQKYGAKKRFLGRIHQTEQCSSSLCYTVHSSNGLEKKVYIKGINCASRKTNRIVCQRKRG</sequence>
<name>A0A7I8WEK4_9ANNE</name>
<proteinExistence type="predicted"/>
<comment type="caution">
    <text evidence="1">The sequence shown here is derived from an EMBL/GenBank/DDBJ whole genome shotgun (WGS) entry which is preliminary data.</text>
</comment>